<reference evidence="2" key="1">
    <citation type="submission" date="2021-01" db="EMBL/GenBank/DDBJ databases">
        <authorList>
            <person name="Li R."/>
            <person name="Bekaert M."/>
        </authorList>
    </citation>
    <scope>NUCLEOTIDE SEQUENCE</scope>
    <source>
        <strain evidence="2">Farmed</strain>
    </source>
</reference>
<feature type="transmembrane region" description="Helical" evidence="1">
    <location>
        <begin position="185"/>
        <end position="208"/>
    </location>
</feature>
<feature type="transmembrane region" description="Helical" evidence="1">
    <location>
        <begin position="215"/>
        <end position="233"/>
    </location>
</feature>
<organism evidence="2 3">
    <name type="scientific">Acanthosepion pharaonis</name>
    <name type="common">Pharaoh cuttlefish</name>
    <name type="synonym">Sepia pharaonis</name>
    <dbReference type="NCBI Taxonomy" id="158019"/>
    <lineage>
        <taxon>Eukaryota</taxon>
        <taxon>Metazoa</taxon>
        <taxon>Spiralia</taxon>
        <taxon>Lophotrochozoa</taxon>
        <taxon>Mollusca</taxon>
        <taxon>Cephalopoda</taxon>
        <taxon>Coleoidea</taxon>
        <taxon>Decapodiformes</taxon>
        <taxon>Sepiida</taxon>
        <taxon>Sepiina</taxon>
        <taxon>Sepiidae</taxon>
        <taxon>Acanthosepion</taxon>
    </lineage>
</organism>
<evidence type="ECO:0000313" key="2">
    <source>
        <dbReference type="EMBL" id="CAE1283978.1"/>
    </source>
</evidence>
<feature type="transmembrane region" description="Helical" evidence="1">
    <location>
        <begin position="125"/>
        <end position="145"/>
    </location>
</feature>
<keyword evidence="3" id="KW-1185">Reference proteome</keyword>
<keyword evidence="1" id="KW-0472">Membrane</keyword>
<keyword evidence="1" id="KW-1133">Transmembrane helix</keyword>
<feature type="transmembrane region" description="Helical" evidence="1">
    <location>
        <begin position="21"/>
        <end position="44"/>
    </location>
</feature>
<evidence type="ECO:0000256" key="1">
    <source>
        <dbReference type="SAM" id="Phobius"/>
    </source>
</evidence>
<dbReference type="Proteomes" id="UP000597762">
    <property type="component" value="Unassembled WGS sequence"/>
</dbReference>
<feature type="transmembrane region" description="Helical" evidence="1">
    <location>
        <begin position="50"/>
        <end position="71"/>
    </location>
</feature>
<feature type="transmembrane region" description="Helical" evidence="1">
    <location>
        <begin position="157"/>
        <end position="179"/>
    </location>
</feature>
<comment type="caution">
    <text evidence="2">The sequence shown here is derived from an EMBL/GenBank/DDBJ whole genome shotgun (WGS) entry which is preliminary data.</text>
</comment>
<name>A0A812D1S2_ACAPH</name>
<gene>
    <name evidence="2" type="ORF">SPHA_44445</name>
</gene>
<dbReference type="AlphaFoldDB" id="A0A812D1S2"/>
<protein>
    <submittedName>
        <fullName evidence="2">Uncharacterized protein</fullName>
    </submittedName>
</protein>
<proteinExistence type="predicted"/>
<accession>A0A812D1S2</accession>
<keyword evidence="1" id="KW-0812">Transmembrane</keyword>
<sequence length="267" mass="31376">MFRRVSLYSPSIIQTHLFLLYFSRLLHLFTLFPTLSFSLILMPLPNIHNTFSLLITHFHSHFLNLPSQYVYIYPFSISFCRSLFFLAPLPFALFLTLYFSLTFPLPCFLLLDQYHLLPLFPRHSLSLSLSLSLILTSLLNIHMLILSFDHYSLFFKYLLFFCLSLSNTHIYTLSIHSLIHYPLILLFPLLIYPSHTYYLSLISLILTLSFSLPRFVSRLLPVLIYHFLLLPVYNLRAGHPTGDTQIVIYPNANKQSLFFFTLDLIFF</sequence>
<evidence type="ECO:0000313" key="3">
    <source>
        <dbReference type="Proteomes" id="UP000597762"/>
    </source>
</evidence>
<dbReference type="EMBL" id="CAHIKZ030002269">
    <property type="protein sequence ID" value="CAE1283978.1"/>
    <property type="molecule type" value="Genomic_DNA"/>
</dbReference>
<feature type="transmembrane region" description="Helical" evidence="1">
    <location>
        <begin position="83"/>
        <end position="105"/>
    </location>
</feature>